<evidence type="ECO:0000313" key="5">
    <source>
        <dbReference type="EMBL" id="MFB9643770.1"/>
    </source>
</evidence>
<proteinExistence type="predicted"/>
<dbReference type="InterPro" id="IPR003313">
    <property type="entry name" value="AraC-bd"/>
</dbReference>
<gene>
    <name evidence="5" type="ORF">ACFFQV_15860</name>
</gene>
<dbReference type="InterPro" id="IPR020449">
    <property type="entry name" value="Tscrpt_reg_AraC-type_HTH"/>
</dbReference>
<dbReference type="PROSITE" id="PS01124">
    <property type="entry name" value="HTH_ARAC_FAMILY_2"/>
    <property type="match status" value="1"/>
</dbReference>
<dbReference type="Pfam" id="PF12833">
    <property type="entry name" value="HTH_18"/>
    <property type="match status" value="1"/>
</dbReference>
<dbReference type="SUPFAM" id="SSF46689">
    <property type="entry name" value="Homeodomain-like"/>
    <property type="match status" value="1"/>
</dbReference>
<organism evidence="5 6">
    <name type="scientific">Agromyces lapidis</name>
    <dbReference type="NCBI Taxonomy" id="279574"/>
    <lineage>
        <taxon>Bacteria</taxon>
        <taxon>Bacillati</taxon>
        <taxon>Actinomycetota</taxon>
        <taxon>Actinomycetes</taxon>
        <taxon>Micrococcales</taxon>
        <taxon>Microbacteriaceae</taxon>
        <taxon>Agromyces</taxon>
    </lineage>
</organism>
<reference evidence="5 6" key="1">
    <citation type="submission" date="2024-09" db="EMBL/GenBank/DDBJ databases">
        <authorList>
            <person name="Sun Q."/>
            <person name="Mori K."/>
        </authorList>
    </citation>
    <scope>NUCLEOTIDE SEQUENCE [LARGE SCALE GENOMIC DNA]</scope>
    <source>
        <strain evidence="5 6">JCM 14321</strain>
    </source>
</reference>
<accession>A0ABV5STT9</accession>
<keyword evidence="3" id="KW-0804">Transcription</keyword>
<evidence type="ECO:0000259" key="4">
    <source>
        <dbReference type="PROSITE" id="PS01124"/>
    </source>
</evidence>
<dbReference type="InterPro" id="IPR018060">
    <property type="entry name" value="HTH_AraC"/>
</dbReference>
<dbReference type="PRINTS" id="PR00032">
    <property type="entry name" value="HTHARAC"/>
</dbReference>
<dbReference type="Pfam" id="PF02311">
    <property type="entry name" value="AraC_binding"/>
    <property type="match status" value="1"/>
</dbReference>
<comment type="caution">
    <text evidence="5">The sequence shown here is derived from an EMBL/GenBank/DDBJ whole genome shotgun (WGS) entry which is preliminary data.</text>
</comment>
<evidence type="ECO:0000256" key="1">
    <source>
        <dbReference type="ARBA" id="ARBA00023015"/>
    </source>
</evidence>
<sequence>MTDWAIYSQSHPLLVEHGFACLGAGRHEGASPGFSGGRRRLGDYAVVFVSSGSGVYRDPFVGTIEVEAPATIQVFPKRPHDYASPRGWTEHWVLYSGATAAAFEGMGVLDRRRPVQPGARLPDDLLDRFTSLHDALGRPGWRAAVDASMLAQGLLADSVAGRASSTASEATVAAVQADAGLHLDVAARAALAGVSVSTLRAHVREVTGGTPNELVIGTRIDRACGLLASTGLSVQAVAASVGYDDAAYFSRLFTQRVGVGPAQFRRGHRR</sequence>
<keyword evidence="2" id="KW-0238">DNA-binding</keyword>
<dbReference type="Proteomes" id="UP001589667">
    <property type="component" value="Unassembled WGS sequence"/>
</dbReference>
<dbReference type="InterPro" id="IPR037923">
    <property type="entry name" value="HTH-like"/>
</dbReference>
<dbReference type="InterPro" id="IPR009057">
    <property type="entry name" value="Homeodomain-like_sf"/>
</dbReference>
<dbReference type="SUPFAM" id="SSF51215">
    <property type="entry name" value="Regulatory protein AraC"/>
    <property type="match status" value="1"/>
</dbReference>
<protein>
    <submittedName>
        <fullName evidence="5">Helix-turn-helix domain-containing protein</fullName>
    </submittedName>
</protein>
<feature type="domain" description="HTH araC/xylS-type" evidence="4">
    <location>
        <begin position="169"/>
        <end position="267"/>
    </location>
</feature>
<dbReference type="PANTHER" id="PTHR46796">
    <property type="entry name" value="HTH-TYPE TRANSCRIPTIONAL ACTIVATOR RHAS-RELATED"/>
    <property type="match status" value="1"/>
</dbReference>
<keyword evidence="6" id="KW-1185">Reference proteome</keyword>
<dbReference type="EMBL" id="JBHMBL010000003">
    <property type="protein sequence ID" value="MFB9643770.1"/>
    <property type="molecule type" value="Genomic_DNA"/>
</dbReference>
<dbReference type="SMART" id="SM00342">
    <property type="entry name" value="HTH_ARAC"/>
    <property type="match status" value="1"/>
</dbReference>
<dbReference type="Gene3D" id="1.10.10.60">
    <property type="entry name" value="Homeodomain-like"/>
    <property type="match status" value="1"/>
</dbReference>
<dbReference type="InterPro" id="IPR050204">
    <property type="entry name" value="AraC_XylS_family_regulators"/>
</dbReference>
<evidence type="ECO:0000313" key="6">
    <source>
        <dbReference type="Proteomes" id="UP001589667"/>
    </source>
</evidence>
<dbReference type="RefSeq" id="WP_170296235.1">
    <property type="nucleotide sequence ID" value="NZ_BAAANI010000003.1"/>
</dbReference>
<evidence type="ECO:0000256" key="2">
    <source>
        <dbReference type="ARBA" id="ARBA00023125"/>
    </source>
</evidence>
<keyword evidence="1" id="KW-0805">Transcription regulation</keyword>
<name>A0ABV5STT9_9MICO</name>
<evidence type="ECO:0000256" key="3">
    <source>
        <dbReference type="ARBA" id="ARBA00023163"/>
    </source>
</evidence>